<sequence length="381" mass="42696">MPKSRLLPSVAQTIVFSLSTMIISHHLWKNAGDYVTKSEVFQDWKVAAEKMENNSKSTSSSAKPVANLTGQYEVNVKNYDKDGELIDTYNYTMGKNEGNKTETKAIEESVNVTVEDTGKTNQTTTKNENPHEHQKPFYSHKLPLNFLYLLLITPLLYLWQIQLERTFPGRLKAADIIAKQSHHRNSSSASSSSASLLQNQDPAGFDDIGEDDSTREEAIVQKWIEQGKVKRQSLNWLNTLTKWVLEMTVASLCQVFLDAAWDDLVVHGAWKKLWIFGGKGWIGWWITLEVLLRYLWSFVGLRPLATLVSFVVIPAHQRIVFVAGVDLVCATFLGLVVKAFLPWVEGMQLVKDLVGNMTETANSGGTEFSKIGRGPAGGEEM</sequence>
<dbReference type="Proteomes" id="UP000230605">
    <property type="component" value="Chromosome 4"/>
</dbReference>
<name>A0A2G5HJK6_CERBT</name>
<keyword evidence="1" id="KW-0812">Transmembrane</keyword>
<dbReference type="EMBL" id="LKMD01000105">
    <property type="protein sequence ID" value="PIA92747.1"/>
    <property type="molecule type" value="Genomic_DNA"/>
</dbReference>
<reference evidence="2 3" key="1">
    <citation type="submission" date="2015-10" db="EMBL/GenBank/DDBJ databases">
        <title>The cercosporin biosynthetic gene cluster was horizontally transferred to several fungal lineages and shown to be expanded in Cercospora beticola based on microsynteny with recipient genomes.</title>
        <authorList>
            <person name="De Jonge R."/>
            <person name="Ebert M.K."/>
            <person name="Suttle J.C."/>
            <person name="Jurick Ii W.M."/>
            <person name="Secor G.A."/>
            <person name="Thomma B.P."/>
            <person name="Van De Peer Y."/>
            <person name="Bolton M.D."/>
        </authorList>
    </citation>
    <scope>NUCLEOTIDE SEQUENCE [LARGE SCALE GENOMIC DNA]</scope>
    <source>
        <strain evidence="2 3">09-40</strain>
    </source>
</reference>
<proteinExistence type="predicted"/>
<organism evidence="2 3">
    <name type="scientific">Cercospora beticola</name>
    <name type="common">Sugarbeet leaf spot fungus</name>
    <dbReference type="NCBI Taxonomy" id="122368"/>
    <lineage>
        <taxon>Eukaryota</taxon>
        <taxon>Fungi</taxon>
        <taxon>Dikarya</taxon>
        <taxon>Ascomycota</taxon>
        <taxon>Pezizomycotina</taxon>
        <taxon>Dothideomycetes</taxon>
        <taxon>Dothideomycetidae</taxon>
        <taxon>Mycosphaerellales</taxon>
        <taxon>Mycosphaerellaceae</taxon>
        <taxon>Cercospora</taxon>
    </lineage>
</organism>
<evidence type="ECO:0000313" key="3">
    <source>
        <dbReference type="Proteomes" id="UP000230605"/>
    </source>
</evidence>
<feature type="transmembrane region" description="Helical" evidence="1">
    <location>
        <begin position="320"/>
        <end position="341"/>
    </location>
</feature>
<dbReference type="AlphaFoldDB" id="A0A2G5HJK6"/>
<comment type="caution">
    <text evidence="2">The sequence shown here is derived from an EMBL/GenBank/DDBJ whole genome shotgun (WGS) entry which is preliminary data.</text>
</comment>
<dbReference type="OrthoDB" id="3645602at2759"/>
<evidence type="ECO:0000313" key="2">
    <source>
        <dbReference type="EMBL" id="PIA92747.1"/>
    </source>
</evidence>
<keyword evidence="1" id="KW-0472">Membrane</keyword>
<protein>
    <submittedName>
        <fullName evidence="2">Uncharacterized protein</fullName>
    </submittedName>
</protein>
<feature type="transmembrane region" description="Helical" evidence="1">
    <location>
        <begin position="294"/>
        <end position="313"/>
    </location>
</feature>
<evidence type="ECO:0000256" key="1">
    <source>
        <dbReference type="SAM" id="Phobius"/>
    </source>
</evidence>
<accession>A0A2G5HJK6</accession>
<keyword evidence="1" id="KW-1133">Transmembrane helix</keyword>
<gene>
    <name evidence="2" type="ORF">CB0940_03917</name>
</gene>